<proteinExistence type="predicted"/>
<dbReference type="InterPro" id="IPR005135">
    <property type="entry name" value="Endo/exonuclease/phosphatase"/>
</dbReference>
<dbReference type="EMBL" id="LAYY01000001">
    <property type="protein sequence ID" value="KKK39747.1"/>
    <property type="molecule type" value="Genomic_DNA"/>
</dbReference>
<dbReference type="GO" id="GO:0006506">
    <property type="term" value="P:GPI anchor biosynthetic process"/>
    <property type="evidence" value="ECO:0007669"/>
    <property type="project" value="TreeGrafter"/>
</dbReference>
<dbReference type="PATRIC" id="fig|1408103.3.peg.32"/>
<reference evidence="2 3" key="1">
    <citation type="submission" date="2015-04" db="EMBL/GenBank/DDBJ databases">
        <title>Taxonomic description and genome sequence of Bacillus campisalis sp. nov., a novel member of the genus Bacillus isolated from solar saltern.</title>
        <authorList>
            <person name="Mathan Kumar R."/>
            <person name="Kaur G."/>
            <person name="Kumar A."/>
            <person name="Singh N.K."/>
            <person name="Kaur N."/>
            <person name="Kumar N."/>
            <person name="Mayilraj S."/>
        </authorList>
    </citation>
    <scope>NUCLEOTIDE SEQUENCE [LARGE SCALE GENOMIC DNA]</scope>
    <source>
        <strain evidence="2 3">SA2-6</strain>
    </source>
</reference>
<dbReference type="InterPro" id="IPR051916">
    <property type="entry name" value="GPI-anchor_lipid_remodeler"/>
</dbReference>
<protein>
    <recommendedName>
        <fullName evidence="1">Endonuclease/exonuclease/phosphatase domain-containing protein</fullName>
    </recommendedName>
</protein>
<evidence type="ECO:0000313" key="2">
    <source>
        <dbReference type="EMBL" id="KKK39747.1"/>
    </source>
</evidence>
<dbReference type="PANTHER" id="PTHR14859:SF15">
    <property type="entry name" value="ENDONUCLEASE_EXONUCLEASE_PHOSPHATASE DOMAIN-CONTAINING PROTEIN"/>
    <property type="match status" value="1"/>
</dbReference>
<dbReference type="SUPFAM" id="SSF56219">
    <property type="entry name" value="DNase I-like"/>
    <property type="match status" value="1"/>
</dbReference>
<dbReference type="PANTHER" id="PTHR14859">
    <property type="entry name" value="CALCOFLUOR WHITE HYPERSENSITIVE PROTEIN PRECURSOR"/>
    <property type="match status" value="1"/>
</dbReference>
<organism evidence="2 3">
    <name type="scientific">Mesobacillus campisalis</name>
    <dbReference type="NCBI Taxonomy" id="1408103"/>
    <lineage>
        <taxon>Bacteria</taxon>
        <taxon>Bacillati</taxon>
        <taxon>Bacillota</taxon>
        <taxon>Bacilli</taxon>
        <taxon>Bacillales</taxon>
        <taxon>Bacillaceae</taxon>
        <taxon>Mesobacillus</taxon>
    </lineage>
</organism>
<dbReference type="GO" id="GO:0016020">
    <property type="term" value="C:membrane"/>
    <property type="evidence" value="ECO:0007669"/>
    <property type="project" value="GOC"/>
</dbReference>
<sequence>MKKREPYVTKGTSRKAVMVIQLRILTFNIHHGRGLDRKVDLNRISKVIRSADPDIVGLNEVDKQYSKRSEFVDQAAWLAEKLDMEHVFGPAITLESQGNRQYGNAILSRYPIIKSRNHPFDFLPKVVEDRSLLEAEIEIGGKPLSLYVAHLSFAPFLHRKQTEYILGKAAVANKRSIVMGDWNMRPNSKSWKLAASYMQDTNKAQERNLTYPAKNSRVKLDYIFVSKETEVVSAETILVDPSASDHLPLLAVVEV</sequence>
<name>A0A0M2T3A1_9BACI</name>
<accession>A0A0M2T3A1</accession>
<comment type="caution">
    <text evidence="2">The sequence shown here is derived from an EMBL/GenBank/DDBJ whole genome shotgun (WGS) entry which is preliminary data.</text>
</comment>
<keyword evidence="3" id="KW-1185">Reference proteome</keyword>
<dbReference type="Gene3D" id="3.60.10.10">
    <property type="entry name" value="Endonuclease/exonuclease/phosphatase"/>
    <property type="match status" value="1"/>
</dbReference>
<feature type="domain" description="Endonuclease/exonuclease/phosphatase" evidence="1">
    <location>
        <begin position="25"/>
        <end position="246"/>
    </location>
</feature>
<evidence type="ECO:0000259" key="1">
    <source>
        <dbReference type="Pfam" id="PF03372"/>
    </source>
</evidence>
<dbReference type="Proteomes" id="UP000034166">
    <property type="component" value="Unassembled WGS sequence"/>
</dbReference>
<dbReference type="GO" id="GO:0003824">
    <property type="term" value="F:catalytic activity"/>
    <property type="evidence" value="ECO:0007669"/>
    <property type="project" value="InterPro"/>
</dbReference>
<dbReference type="AlphaFoldDB" id="A0A0M2T3A1"/>
<dbReference type="Pfam" id="PF03372">
    <property type="entry name" value="Exo_endo_phos"/>
    <property type="match status" value="1"/>
</dbReference>
<evidence type="ECO:0000313" key="3">
    <source>
        <dbReference type="Proteomes" id="UP000034166"/>
    </source>
</evidence>
<gene>
    <name evidence="2" type="ORF">WQ57_00140</name>
</gene>
<dbReference type="InterPro" id="IPR036691">
    <property type="entry name" value="Endo/exonu/phosph_ase_sf"/>
</dbReference>